<dbReference type="CDD" id="cd02133">
    <property type="entry name" value="PA_C5a_like"/>
    <property type="match status" value="1"/>
</dbReference>
<dbReference type="InterPro" id="IPR000209">
    <property type="entry name" value="Peptidase_S8/S53_dom"/>
</dbReference>
<feature type="domain" description="C5a peptidase/Subtilisin-like protease SBT2-like Fn3-like" evidence="18">
    <location>
        <begin position="629"/>
        <end position="731"/>
    </location>
</feature>
<dbReference type="Gene3D" id="3.50.30.30">
    <property type="match status" value="1"/>
</dbReference>
<dbReference type="Gene3D" id="2.60.40.10">
    <property type="entry name" value="Immunoglobulins"/>
    <property type="match status" value="2"/>
</dbReference>
<protein>
    <submittedName>
        <fullName evidence="19">Serine protease</fullName>
    </submittedName>
</protein>
<evidence type="ECO:0000256" key="10">
    <source>
        <dbReference type="PROSITE-ProRule" id="PRU01240"/>
    </source>
</evidence>
<keyword evidence="6" id="KW-0677">Repeat</keyword>
<evidence type="ECO:0000256" key="12">
    <source>
        <dbReference type="SAM" id="MobiDB-lite"/>
    </source>
</evidence>
<dbReference type="Pfam" id="PF05922">
    <property type="entry name" value="Inhibitor_I9"/>
    <property type="match status" value="1"/>
</dbReference>
<evidence type="ECO:0000256" key="5">
    <source>
        <dbReference type="ARBA" id="ARBA00022729"/>
    </source>
</evidence>
<sequence length="1776" mass="182547">MPFRPGRRLSAFTGALLIGTLGLGMTAVHAAPEPPEPPSAPAPVEESATERISVIVLLKDQPASLSIDGEKGRLQAQQGLADAWAGKYDLELDRQFGYLVNGFSATIPADQLHTLALEPEVASVRRERVYERTEHTARDLHGVPTAFEQHGLDGTGMVISVVDSGIDPAHPAMRLDDCGAAAIQEINDAPEAGFNCKVPSGYNYADENFVVKDATVDAHGQHVAGIAAANGSPGDEPTDVTETGTIDGVAPNAQILAMKVFSNTGGGAADSDIVAAIEDSVKLDADVMNMSLGSPNGQKNASDAAGLAIDAARDAGVLTVIAAGNDGQNFSPTAVDDDAFGLYDDGTVGAPGTQGSALTVASVDNTVLTQKLAFIGDSADGIGYSVATGEPADGQDHEIVDIGLATAADVQGVQLDGAWALIERGEITFTEKYENAIAAGAGGVVVFNSEPGTFGMAGVDTFTIPGITVSRDDGLAVRAAAEAGSTTIRVTEEVAVAASPSGLTPSDFTSWGSTPSLDFEPEIAGIGGNVYSTYNDGTYGLNSGTSMASPNVAGLSALVMQHLDEIAPELSGAERVDLATVLLMNTAMIPVDDDGVPYSPRQIGAGLAQVDKAVDSDVIATVDGEGAAALREIGGSASFTVTLRNFGDTEAAFSVPASQQVLVETNAAGAETTVRVTGGSLSADTDTVAVPAGGTATVAFTLTHGAEGFVGGWAAFESTTDGQPSLTVPYLGFAGDWNAEDIVLPAGQDFIQAGLRSELVGGYGNGVVPLNQAFGELWLSPNGDGYLDTVAVNLVVLRNASDIQYEVLDESGQSVKLLGQEQGVYRPILSQYLAAQDPRQLRWAGANFDGGTWDPQAADFTALPDGRYTYRVEARLSADQEPQTTDFSFGIDATAPVVTFGAYEGGTLTFTVEENGSGLLGLPAATAAGGQELPVVQAADGSYTIEVDPAQVSFVTVAVADLGLNEGVATHVFAESALLIPAAEQLATTVIGPGSPVVDEGKLMLSGYVSDDIAAVRAGGEGVEAVDGQFVLPVALTEGTQEILVEAVDAEGAVVQSQTLTVTYDSEAPVLTLTSPADGQAVTPAEDGSVTIAGTVTDTRDGAALTVTSGGQSAEVAEDGSFTLTLTPGADSPAVTLVASDGVNRVSAAVPIAGREAAPTWAMPEITNAECILDQGACFVDGDTPDVNEDGSVFTLRGSYPAGGTITLYPGLRVGEDGTYPDRTPIEATIAEDGTFAADIPVRTGENHVRMVVTDAEGNVRYDRGVRIFFDVTAPTLEVAEPTLIDGTLYTADEQVTLAGTASDDGWGYRFALNDSVVLERFDLSSPGEQSNQRDFSTELTVADGDTLLVEFSDSNGNVLVGYVPVVLDQLAPEVTFEELTDGEVITEDREITVAAEDDNLATFLVGLDGEVVSSQATDLTVREHAFEDVLFDLRELEPFATAAAAEVEQTRLEAVVDTADLAPGEHTLTVISTDLAGNRTVESRVFTIDSRLEIEGPEAIELEVHRELLGDQAALADLALADLQAVLDGDAEAAEAAGATLSIAPNQVLVEGENTVTVIATDADGRTAERELTVTITLKEVTLTDGDVTATSTFRSDDALTARITTEDGDRVLTITNSEEFASLQSVITVPGVEGSSVIRVLPDGQEVAVPVTWADGTLTFEGPSKGTYRIVEPSAPGGPGDTPGGGAPGKPGDTPGGGTPGKPGDTPGEGKPGDTPGKPGEKPGGGKPGDTPGRGNDHRPGGPLARTGMEAWGMAAAALALLGGGALMVGLRRR</sequence>
<accession>A0A022L1D1</accession>
<dbReference type="InterPro" id="IPR010435">
    <property type="entry name" value="C5a/SBT2-like_Fn3"/>
</dbReference>
<dbReference type="STRING" id="1249481.D641_0101005"/>
<evidence type="ECO:0000256" key="14">
    <source>
        <dbReference type="SAM" id="SignalP"/>
    </source>
</evidence>
<dbReference type="PROSITE" id="PS00136">
    <property type="entry name" value="SUBTILASE_ASP"/>
    <property type="match status" value="1"/>
</dbReference>
<dbReference type="EMBL" id="AORC01000002">
    <property type="protein sequence ID" value="EYT51076.1"/>
    <property type="molecule type" value="Genomic_DNA"/>
</dbReference>
<feature type="active site" description="Charge relay system" evidence="9 10">
    <location>
        <position position="163"/>
    </location>
</feature>
<organism evidence="19 20">
    <name type="scientific">Brachybacterium muris UCD-AY4</name>
    <dbReference type="NCBI Taxonomy" id="1249481"/>
    <lineage>
        <taxon>Bacteria</taxon>
        <taxon>Bacillati</taxon>
        <taxon>Actinomycetota</taxon>
        <taxon>Actinomycetes</taxon>
        <taxon>Micrococcales</taxon>
        <taxon>Dermabacteraceae</taxon>
        <taxon>Brachybacterium</taxon>
    </lineage>
</organism>
<dbReference type="GO" id="GO:0005975">
    <property type="term" value="P:carbohydrate metabolic process"/>
    <property type="evidence" value="ECO:0007669"/>
    <property type="project" value="UniProtKB-ARBA"/>
</dbReference>
<dbReference type="InterPro" id="IPR034216">
    <property type="entry name" value="C5a_Peptidase"/>
</dbReference>
<keyword evidence="7 10" id="KW-0378">Hydrolase</keyword>
<dbReference type="Pfam" id="PF06280">
    <property type="entry name" value="fn3_5"/>
    <property type="match status" value="1"/>
</dbReference>
<proteinExistence type="inferred from homology"/>
<dbReference type="InterPro" id="IPR015500">
    <property type="entry name" value="Peptidase_S8_subtilisin-rel"/>
</dbReference>
<dbReference type="InterPro" id="IPR046450">
    <property type="entry name" value="PA_dom_sf"/>
</dbReference>
<keyword evidence="3" id="KW-0964">Secreted</keyword>
<gene>
    <name evidence="19" type="ORF">D641_0101005</name>
</gene>
<feature type="region of interest" description="Disordered" evidence="12">
    <location>
        <begin position="1659"/>
        <end position="1749"/>
    </location>
</feature>
<dbReference type="Gene3D" id="3.40.50.200">
    <property type="entry name" value="Peptidase S8/S53 domain"/>
    <property type="match status" value="1"/>
</dbReference>
<evidence type="ECO:0000259" key="18">
    <source>
        <dbReference type="Pfam" id="PF06280"/>
    </source>
</evidence>
<keyword evidence="20" id="KW-1185">Reference proteome</keyword>
<keyword evidence="4 10" id="KW-0645">Protease</keyword>
<feature type="domain" description="Peptidase S8/S53" evidence="15">
    <location>
        <begin position="154"/>
        <end position="606"/>
    </location>
</feature>
<evidence type="ECO:0000256" key="1">
    <source>
        <dbReference type="ARBA" id="ARBA00011073"/>
    </source>
</evidence>
<dbReference type="InterPro" id="IPR050131">
    <property type="entry name" value="Peptidase_S8_subtilisin-like"/>
</dbReference>
<feature type="transmembrane region" description="Helical" evidence="13">
    <location>
        <begin position="1753"/>
        <end position="1773"/>
    </location>
</feature>
<dbReference type="InterPro" id="IPR010259">
    <property type="entry name" value="S8pro/Inhibitor_I9"/>
</dbReference>
<feature type="compositionally biased region" description="Gly residues" evidence="12">
    <location>
        <begin position="1679"/>
        <end position="1703"/>
    </location>
</feature>
<dbReference type="PANTHER" id="PTHR43806">
    <property type="entry name" value="PEPTIDASE S8"/>
    <property type="match status" value="1"/>
</dbReference>
<dbReference type="InterPro" id="IPR023827">
    <property type="entry name" value="Peptidase_S8_Asp-AS"/>
</dbReference>
<dbReference type="InterPro" id="IPR013783">
    <property type="entry name" value="Ig-like_fold"/>
</dbReference>
<keyword evidence="8 10" id="KW-0720">Serine protease</keyword>
<dbReference type="Proteomes" id="UP000019754">
    <property type="component" value="Unassembled WGS sequence"/>
</dbReference>
<name>A0A022L1D1_9MICO</name>
<dbReference type="GO" id="GO:0006508">
    <property type="term" value="P:proteolysis"/>
    <property type="evidence" value="ECO:0007669"/>
    <property type="project" value="UniProtKB-KW"/>
</dbReference>
<evidence type="ECO:0000313" key="20">
    <source>
        <dbReference type="Proteomes" id="UP000019754"/>
    </source>
</evidence>
<feature type="active site" description="Charge relay system" evidence="9 10">
    <location>
        <position position="546"/>
    </location>
</feature>
<feature type="active site" description="Charge relay system" evidence="9 10">
    <location>
        <position position="219"/>
    </location>
</feature>
<evidence type="ECO:0000259" key="15">
    <source>
        <dbReference type="Pfam" id="PF00082"/>
    </source>
</evidence>
<feature type="domain" description="Inhibitor I9" evidence="17">
    <location>
        <begin position="90"/>
        <end position="131"/>
    </location>
</feature>
<keyword evidence="2" id="KW-0134">Cell wall</keyword>
<evidence type="ECO:0000259" key="16">
    <source>
        <dbReference type="Pfam" id="PF02225"/>
    </source>
</evidence>
<evidence type="ECO:0000256" key="6">
    <source>
        <dbReference type="ARBA" id="ARBA00022737"/>
    </source>
</evidence>
<dbReference type="Gene3D" id="2.60.40.1710">
    <property type="entry name" value="Subtilisin-like superfamily"/>
    <property type="match status" value="1"/>
</dbReference>
<dbReference type="CDD" id="cd07475">
    <property type="entry name" value="Peptidases_S8_C5a_Peptidase"/>
    <property type="match status" value="1"/>
</dbReference>
<dbReference type="Pfam" id="PF00082">
    <property type="entry name" value="Peptidase_S8"/>
    <property type="match status" value="1"/>
</dbReference>
<comment type="caution">
    <text evidence="19">The sequence shown here is derived from an EMBL/GenBank/DDBJ whole genome shotgun (WGS) entry which is preliminary data.</text>
</comment>
<evidence type="ECO:0000313" key="19">
    <source>
        <dbReference type="EMBL" id="EYT51076.1"/>
    </source>
</evidence>
<evidence type="ECO:0000256" key="8">
    <source>
        <dbReference type="ARBA" id="ARBA00022825"/>
    </source>
</evidence>
<evidence type="ECO:0000256" key="11">
    <source>
        <dbReference type="RuleBase" id="RU003355"/>
    </source>
</evidence>
<feature type="chain" id="PRO_5001501543" evidence="14">
    <location>
        <begin position="31"/>
        <end position="1776"/>
    </location>
</feature>
<dbReference type="GO" id="GO:0016020">
    <property type="term" value="C:membrane"/>
    <property type="evidence" value="ECO:0007669"/>
    <property type="project" value="InterPro"/>
</dbReference>
<feature type="domain" description="PA" evidence="16">
    <location>
        <begin position="410"/>
        <end position="476"/>
    </location>
</feature>
<evidence type="ECO:0000259" key="17">
    <source>
        <dbReference type="Pfam" id="PF05922"/>
    </source>
</evidence>
<dbReference type="PRINTS" id="PR00723">
    <property type="entry name" value="SUBTILISIN"/>
</dbReference>
<keyword evidence="13" id="KW-0812">Transmembrane</keyword>
<keyword evidence="13" id="KW-1133">Transmembrane helix</keyword>
<dbReference type="PANTHER" id="PTHR43806:SF11">
    <property type="entry name" value="CEREVISIN-RELATED"/>
    <property type="match status" value="1"/>
</dbReference>
<dbReference type="PROSITE" id="PS51892">
    <property type="entry name" value="SUBTILASE"/>
    <property type="match status" value="1"/>
</dbReference>
<evidence type="ECO:0000256" key="7">
    <source>
        <dbReference type="ARBA" id="ARBA00022801"/>
    </source>
</evidence>
<dbReference type="InterPro" id="IPR003137">
    <property type="entry name" value="PA_domain"/>
</dbReference>
<evidence type="ECO:0000256" key="4">
    <source>
        <dbReference type="ARBA" id="ARBA00022670"/>
    </source>
</evidence>
<dbReference type="InterPro" id="IPR036852">
    <property type="entry name" value="Peptidase_S8/S53_dom_sf"/>
</dbReference>
<evidence type="ECO:0000256" key="2">
    <source>
        <dbReference type="ARBA" id="ARBA00022512"/>
    </source>
</evidence>
<keyword evidence="5 14" id="KW-0732">Signal</keyword>
<dbReference type="SUPFAM" id="SSF52025">
    <property type="entry name" value="PA domain"/>
    <property type="match status" value="1"/>
</dbReference>
<dbReference type="Pfam" id="PF09136">
    <property type="entry name" value="Glucodextran_B"/>
    <property type="match status" value="1"/>
</dbReference>
<dbReference type="SUPFAM" id="SSF52743">
    <property type="entry name" value="Subtilisin-like"/>
    <property type="match status" value="1"/>
</dbReference>
<dbReference type="PROSITE" id="PS00138">
    <property type="entry name" value="SUBTILASE_SER"/>
    <property type="match status" value="1"/>
</dbReference>
<evidence type="ECO:0000256" key="13">
    <source>
        <dbReference type="SAM" id="Phobius"/>
    </source>
</evidence>
<dbReference type="GO" id="GO:0004252">
    <property type="term" value="F:serine-type endopeptidase activity"/>
    <property type="evidence" value="ECO:0007669"/>
    <property type="project" value="UniProtKB-UniRule"/>
</dbReference>
<feature type="signal peptide" evidence="14">
    <location>
        <begin position="1"/>
        <end position="30"/>
    </location>
</feature>
<dbReference type="Pfam" id="PF02225">
    <property type="entry name" value="PA"/>
    <property type="match status" value="1"/>
</dbReference>
<reference evidence="19 20" key="1">
    <citation type="journal article" date="2013" name="Genome Announc.">
        <title>Draft genome sequence of an Actinobacterium, Brachybacterium muris strain UCD-AY4.</title>
        <authorList>
            <person name="Lo J.R."/>
            <person name="Lang J.M."/>
            <person name="Darling A.E."/>
            <person name="Eisen J.A."/>
            <person name="Coil D.A."/>
        </authorList>
    </citation>
    <scope>NUCLEOTIDE SEQUENCE [LARGE SCALE GENOMIC DNA]</scope>
    <source>
        <strain evidence="19 20">UCD-AY4</strain>
    </source>
</reference>
<evidence type="ECO:0000256" key="3">
    <source>
        <dbReference type="ARBA" id="ARBA00022525"/>
    </source>
</evidence>
<dbReference type="HOGENOM" id="CLU_001768_2_0_11"/>
<evidence type="ECO:0000256" key="9">
    <source>
        <dbReference type="PIRSR" id="PIRSR615500-1"/>
    </source>
</evidence>
<keyword evidence="13" id="KW-0472">Membrane</keyword>
<comment type="similarity">
    <text evidence="1 10 11">Belongs to the peptidase S8 family.</text>
</comment>
<dbReference type="RefSeq" id="WP_017824508.1">
    <property type="nucleotide sequence ID" value="NZ_KB403091.1"/>
</dbReference>
<dbReference type="InterPro" id="IPR023828">
    <property type="entry name" value="Peptidase_S8_Ser-AS"/>
</dbReference>